<feature type="region of interest" description="Disordered" evidence="1">
    <location>
        <begin position="148"/>
        <end position="210"/>
    </location>
</feature>
<dbReference type="Proteomes" id="UP000685013">
    <property type="component" value="Chromosome 6"/>
</dbReference>
<gene>
    <name evidence="2" type="ORF">SDJN03_10347</name>
</gene>
<feature type="compositionally biased region" description="Basic and acidic residues" evidence="1">
    <location>
        <begin position="186"/>
        <end position="202"/>
    </location>
</feature>
<organism evidence="2 3">
    <name type="scientific">Cucurbita argyrosperma subsp. sororia</name>
    <dbReference type="NCBI Taxonomy" id="37648"/>
    <lineage>
        <taxon>Eukaryota</taxon>
        <taxon>Viridiplantae</taxon>
        <taxon>Streptophyta</taxon>
        <taxon>Embryophyta</taxon>
        <taxon>Tracheophyta</taxon>
        <taxon>Spermatophyta</taxon>
        <taxon>Magnoliopsida</taxon>
        <taxon>eudicotyledons</taxon>
        <taxon>Gunneridae</taxon>
        <taxon>Pentapetalae</taxon>
        <taxon>rosids</taxon>
        <taxon>fabids</taxon>
        <taxon>Cucurbitales</taxon>
        <taxon>Cucurbitaceae</taxon>
        <taxon>Cucurbiteae</taxon>
        <taxon>Cucurbita</taxon>
    </lineage>
</organism>
<evidence type="ECO:0000313" key="3">
    <source>
        <dbReference type="Proteomes" id="UP000685013"/>
    </source>
</evidence>
<evidence type="ECO:0000313" key="2">
    <source>
        <dbReference type="EMBL" id="KAG6597167.1"/>
    </source>
</evidence>
<sequence length="210" mass="23322">MHSENKPHWRFAACGIADGVAQMADFSEGVLPPLVRLASREALFVKKSLAISLQRLSTSVRKLHVKKRWHGGAQPRSISAGTRPTQCCSRRQRGTLKNNVSYSRGRQSLAMKESIPVMHRSPGVSGIISQSRRSTQRMLAKRTQAMKRSLGAQTQQHSNLRGCSSPEMKKDTGEARFVPPLTRCSSEGEQRREVDSTSHCELNDAVQKSN</sequence>
<dbReference type="EMBL" id="JAGKQH010000006">
    <property type="protein sequence ID" value="KAG6597167.1"/>
    <property type="molecule type" value="Genomic_DNA"/>
</dbReference>
<protein>
    <submittedName>
        <fullName evidence="2">Uncharacterized protein</fullName>
    </submittedName>
</protein>
<keyword evidence="3" id="KW-1185">Reference proteome</keyword>
<feature type="non-terminal residue" evidence="2">
    <location>
        <position position="1"/>
    </location>
</feature>
<reference evidence="2 3" key="1">
    <citation type="journal article" date="2021" name="Hortic Res">
        <title>The domestication of Cucurbita argyrosperma as revealed by the genome of its wild relative.</title>
        <authorList>
            <person name="Barrera-Redondo J."/>
            <person name="Sanchez-de la Vega G."/>
            <person name="Aguirre-Liguori J.A."/>
            <person name="Castellanos-Morales G."/>
            <person name="Gutierrez-Guerrero Y.T."/>
            <person name="Aguirre-Dugua X."/>
            <person name="Aguirre-Planter E."/>
            <person name="Tenaillon M.I."/>
            <person name="Lira-Saade R."/>
            <person name="Eguiarte L.E."/>
        </authorList>
    </citation>
    <scope>NUCLEOTIDE SEQUENCE [LARGE SCALE GENOMIC DNA]</scope>
    <source>
        <strain evidence="2">JBR-2021</strain>
    </source>
</reference>
<feature type="compositionally biased region" description="Polar residues" evidence="1">
    <location>
        <begin position="151"/>
        <end position="162"/>
    </location>
</feature>
<proteinExistence type="predicted"/>
<evidence type="ECO:0000256" key="1">
    <source>
        <dbReference type="SAM" id="MobiDB-lite"/>
    </source>
</evidence>
<dbReference type="AlphaFoldDB" id="A0AAV6NHW5"/>
<accession>A0AAV6NHW5</accession>
<name>A0AAV6NHW5_9ROSI</name>
<comment type="caution">
    <text evidence="2">The sequence shown here is derived from an EMBL/GenBank/DDBJ whole genome shotgun (WGS) entry which is preliminary data.</text>
</comment>